<comment type="caution">
    <text evidence="1">The sequence shown here is derived from an EMBL/GenBank/DDBJ whole genome shotgun (WGS) entry which is preliminary data.</text>
</comment>
<gene>
    <name evidence="1" type="primary">Cnga4</name>
    <name evidence="1" type="ORF">SNEC2469_LOCUS25694</name>
</gene>
<organism evidence="1 2">
    <name type="scientific">Symbiodinium necroappetens</name>
    <dbReference type="NCBI Taxonomy" id="1628268"/>
    <lineage>
        <taxon>Eukaryota</taxon>
        <taxon>Sar</taxon>
        <taxon>Alveolata</taxon>
        <taxon>Dinophyceae</taxon>
        <taxon>Suessiales</taxon>
        <taxon>Symbiodiniaceae</taxon>
        <taxon>Symbiodinium</taxon>
    </lineage>
</organism>
<evidence type="ECO:0000313" key="2">
    <source>
        <dbReference type="Proteomes" id="UP000601435"/>
    </source>
</evidence>
<dbReference type="Proteomes" id="UP000601435">
    <property type="component" value="Unassembled WGS sequence"/>
</dbReference>
<dbReference type="EMBL" id="CAJNJA010051027">
    <property type="protein sequence ID" value="CAE7843333.1"/>
    <property type="molecule type" value="Genomic_DNA"/>
</dbReference>
<sequence length="126" mass="14528">MCLWAPWVYMGDLESMTMSELLALDADAFCATLSQNWDTQQAASMYAKRFLAAMHKQKLLTDIFVDYDHDLDSEESEVEQPLVDLSLLPFLPASWKRFCLQFLRRKRPSTRQIAPEGRAVKGRARP</sequence>
<accession>A0A812ZYU7</accession>
<evidence type="ECO:0000313" key="1">
    <source>
        <dbReference type="EMBL" id="CAE7843333.1"/>
    </source>
</evidence>
<keyword evidence="2" id="KW-1185">Reference proteome</keyword>
<proteinExistence type="predicted"/>
<name>A0A812ZYU7_9DINO</name>
<reference evidence="1" key="1">
    <citation type="submission" date="2021-02" db="EMBL/GenBank/DDBJ databases">
        <authorList>
            <person name="Dougan E. K."/>
            <person name="Rhodes N."/>
            <person name="Thang M."/>
            <person name="Chan C."/>
        </authorList>
    </citation>
    <scope>NUCLEOTIDE SEQUENCE</scope>
</reference>
<dbReference type="OrthoDB" id="407994at2759"/>
<dbReference type="AlphaFoldDB" id="A0A812ZYU7"/>
<protein>
    <submittedName>
        <fullName evidence="1">Cnga4 protein</fullName>
    </submittedName>
</protein>